<dbReference type="Pfam" id="PF00817">
    <property type="entry name" value="IMS"/>
    <property type="match status" value="1"/>
</dbReference>
<dbReference type="Pfam" id="PF21999">
    <property type="entry name" value="IMS_HHH_1"/>
    <property type="match status" value="1"/>
</dbReference>
<dbReference type="InterPro" id="IPR050116">
    <property type="entry name" value="DNA_polymerase-Y"/>
</dbReference>
<feature type="domain" description="UmuC" evidence="2">
    <location>
        <begin position="11"/>
        <end position="201"/>
    </location>
</feature>
<sequence>MNYDLFPKQSYLCLDVKSFYASAAAVKRGLDPLHCKLAVVGDTKRQGSVVLAATPKLKEWGIKTGSRLWEIPKHEDIHIVNAEMEEFLIISTEITKLIEEYVPPEDVWCYSIDESFIKLTSKRMKGRDNQEAFSRHLQEAIKLSFGLTVAVGSSECNMLLSKVALDIEAKKKPNHFAHWDHDDVPNKLWPIQPLSDLWGIGRNIEKKLMNMGIRSVGQLARTPVDRLEKVFGRVMGQQLYQHAWGVDLSDIHKPAKIKAKSYSSGQILLRDYLGEEEIKVPLLERCEEIARRARKDRMAGRTLSLGVGYSHEQGGGGFSRQLKLSHSTNITMELYEHCMKLFKRYYNGMIIRQVHVSLSDVADDSVRQISLFEDEKEITRKRQLGYTMDAIRDRFGSTAILRASSYTKAGTALHRSGLIGGHKK</sequence>
<dbReference type="PROSITE" id="PS50173">
    <property type="entry name" value="UMUC"/>
    <property type="match status" value="1"/>
</dbReference>
<dbReference type="EMBL" id="CP001879">
    <property type="protein sequence ID" value="ADC52003.1"/>
    <property type="molecule type" value="Genomic_DNA"/>
</dbReference>
<reference evidence="3 4" key="1">
    <citation type="journal article" date="2011" name="Environ. Microbiol.">
        <title>Genome of alkaliphilic Bacillus pseudofirmus OF4 reveals adaptations that support the ability to grow in an external pH range from 7.5 to 11.4.</title>
        <authorList>
            <person name="Janto B."/>
            <person name="Ahmed A."/>
            <person name="Ito M."/>
            <person name="Liu J."/>
            <person name="Hicks D.B."/>
            <person name="Pagni S."/>
            <person name="Fackelmayer O.J."/>
            <person name="Smith T.A."/>
            <person name="Earl J."/>
            <person name="Elbourne L.D."/>
            <person name="Hassan K."/>
            <person name="Paulsen I.T."/>
            <person name="Kolsto A.B."/>
            <person name="Tourasse N.J."/>
            <person name="Ehrlich G.D."/>
            <person name="Boissy R."/>
            <person name="Ivey D.M."/>
            <person name="Li G."/>
            <person name="Xue Y."/>
            <person name="Ma Y."/>
            <person name="Hu F.Z."/>
            <person name="Krulwich T.A."/>
        </authorList>
    </citation>
    <scope>NUCLEOTIDE SEQUENCE [LARGE SCALE GENOMIC DNA]</scope>
    <source>
        <strain evidence="4">ATCC BAA-2126 / JCM 17055 / OF4</strain>
    </source>
</reference>
<dbReference type="GO" id="GO:0003684">
    <property type="term" value="F:damaged DNA binding"/>
    <property type="evidence" value="ECO:0007669"/>
    <property type="project" value="InterPro"/>
</dbReference>
<dbReference type="GO" id="GO:0009432">
    <property type="term" value="P:SOS response"/>
    <property type="evidence" value="ECO:0007669"/>
    <property type="project" value="TreeGrafter"/>
</dbReference>
<dbReference type="InterPro" id="IPR043502">
    <property type="entry name" value="DNA/RNA_pol_sf"/>
</dbReference>
<dbReference type="SUPFAM" id="SSF56672">
    <property type="entry name" value="DNA/RNA polymerases"/>
    <property type="match status" value="1"/>
</dbReference>
<dbReference type="eggNOG" id="COG0389">
    <property type="taxonomic scope" value="Bacteria"/>
</dbReference>
<evidence type="ECO:0000256" key="1">
    <source>
        <dbReference type="ARBA" id="ARBA00010945"/>
    </source>
</evidence>
<dbReference type="InterPro" id="IPR017961">
    <property type="entry name" value="DNA_pol_Y-fam_little_finger"/>
</dbReference>
<dbReference type="Gene3D" id="3.30.1490.100">
    <property type="entry name" value="DNA polymerase, Y-family, little finger domain"/>
    <property type="match status" value="1"/>
</dbReference>
<dbReference type="CDD" id="cd01700">
    <property type="entry name" value="PolY_Pol_V_umuC"/>
    <property type="match status" value="1"/>
</dbReference>
<dbReference type="GO" id="GO:0005829">
    <property type="term" value="C:cytosol"/>
    <property type="evidence" value="ECO:0007669"/>
    <property type="project" value="TreeGrafter"/>
</dbReference>
<dbReference type="InterPro" id="IPR036775">
    <property type="entry name" value="DNA_pol_Y-fam_lit_finger_sf"/>
</dbReference>
<dbReference type="InterPro" id="IPR001126">
    <property type="entry name" value="UmuC"/>
</dbReference>
<organism evidence="3 4">
    <name type="scientific">Alkalihalophilus pseudofirmus (strain ATCC BAA-2126 / JCM 17055 / OF4)</name>
    <name type="common">Bacillus pseudofirmus</name>
    <dbReference type="NCBI Taxonomy" id="398511"/>
    <lineage>
        <taxon>Bacteria</taxon>
        <taxon>Bacillati</taxon>
        <taxon>Bacillota</taxon>
        <taxon>Bacilli</taxon>
        <taxon>Bacillales</taxon>
        <taxon>Bacillaceae</taxon>
        <taxon>Alkalihalophilus</taxon>
    </lineage>
</organism>
<dbReference type="RefSeq" id="WP_012960932.1">
    <property type="nucleotide sequence ID" value="NC_013792.1"/>
</dbReference>
<dbReference type="PANTHER" id="PTHR11076:SF35">
    <property type="entry name" value="DNA REPAIR PROTEIN HOMOLOG YOBH"/>
    <property type="match status" value="1"/>
</dbReference>
<dbReference type="Proteomes" id="UP000001544">
    <property type="component" value="Plasmid pBpOF4-01"/>
</dbReference>
<dbReference type="PANTHER" id="PTHR11076">
    <property type="entry name" value="DNA REPAIR POLYMERASE UMUC / TRANSFERASE FAMILY MEMBER"/>
    <property type="match status" value="1"/>
</dbReference>
<dbReference type="HOGENOM" id="CLU_012348_5_0_9"/>
<comment type="similarity">
    <text evidence="1">Belongs to the DNA polymerase type-Y family.</text>
</comment>
<name>D3G0X7_ALKPO</name>
<evidence type="ECO:0000259" key="2">
    <source>
        <dbReference type="PROSITE" id="PS50173"/>
    </source>
</evidence>
<dbReference type="SUPFAM" id="SSF100879">
    <property type="entry name" value="Lesion bypass DNA polymerase (Y-family), little finger domain"/>
    <property type="match status" value="1"/>
</dbReference>
<geneLocation type="plasmid" evidence="3 4">
    <name>pBpOF4-01</name>
</geneLocation>
<dbReference type="KEGG" id="bpf:BpOF4_20019"/>
<dbReference type="AlphaFoldDB" id="D3G0X7"/>
<dbReference type="GO" id="GO:0042276">
    <property type="term" value="P:error-prone translesion synthesis"/>
    <property type="evidence" value="ECO:0007669"/>
    <property type="project" value="TreeGrafter"/>
</dbReference>
<dbReference type="GO" id="GO:0003887">
    <property type="term" value="F:DNA-directed DNA polymerase activity"/>
    <property type="evidence" value="ECO:0007669"/>
    <property type="project" value="InterPro"/>
</dbReference>
<dbReference type="Gene3D" id="3.30.70.270">
    <property type="match status" value="1"/>
</dbReference>
<protein>
    <submittedName>
        <fullName evidence="3">Lesion bypass DNA polymerase</fullName>
    </submittedName>
</protein>
<keyword evidence="4" id="KW-1185">Reference proteome</keyword>
<evidence type="ECO:0000313" key="4">
    <source>
        <dbReference type="Proteomes" id="UP000001544"/>
    </source>
</evidence>
<keyword evidence="3" id="KW-0614">Plasmid</keyword>
<dbReference type="Gene3D" id="3.40.1170.60">
    <property type="match status" value="1"/>
</dbReference>
<gene>
    <name evidence="3" type="primary">uvrX</name>
    <name evidence="3" type="ordered locus">BpOF4_20019</name>
</gene>
<dbReference type="InterPro" id="IPR053848">
    <property type="entry name" value="IMS_HHH_1"/>
</dbReference>
<accession>D3G0X7</accession>
<proteinExistence type="inferred from homology"/>
<dbReference type="Gene3D" id="1.10.150.20">
    <property type="entry name" value="5' to 3' exonuclease, C-terminal subdomain"/>
    <property type="match status" value="1"/>
</dbReference>
<dbReference type="InterPro" id="IPR043128">
    <property type="entry name" value="Rev_trsase/Diguanyl_cyclase"/>
</dbReference>
<dbReference type="Pfam" id="PF11799">
    <property type="entry name" value="IMS_C"/>
    <property type="match status" value="1"/>
</dbReference>
<dbReference type="GO" id="GO:0006281">
    <property type="term" value="P:DNA repair"/>
    <property type="evidence" value="ECO:0007669"/>
    <property type="project" value="InterPro"/>
</dbReference>
<evidence type="ECO:0000313" key="3">
    <source>
        <dbReference type="EMBL" id="ADC52003.1"/>
    </source>
</evidence>